<feature type="compositionally biased region" description="Polar residues" evidence="1">
    <location>
        <begin position="85"/>
        <end position="103"/>
    </location>
</feature>
<accession>A0A3M6T726</accession>
<gene>
    <name evidence="2" type="ORF">pdam_00016593</name>
</gene>
<evidence type="ECO:0000256" key="1">
    <source>
        <dbReference type="SAM" id="MobiDB-lite"/>
    </source>
</evidence>
<dbReference type="EMBL" id="RCHS01004191">
    <property type="protein sequence ID" value="RMX37108.1"/>
    <property type="molecule type" value="Genomic_DNA"/>
</dbReference>
<dbReference type="InterPro" id="IPR011604">
    <property type="entry name" value="PDDEXK-like_dom_sf"/>
</dbReference>
<dbReference type="Proteomes" id="UP000275408">
    <property type="component" value="Unassembled WGS sequence"/>
</dbReference>
<keyword evidence="3" id="KW-1185">Reference proteome</keyword>
<organism evidence="2 3">
    <name type="scientific">Pocillopora damicornis</name>
    <name type="common">Cauliflower coral</name>
    <name type="synonym">Millepora damicornis</name>
    <dbReference type="NCBI Taxonomy" id="46731"/>
    <lineage>
        <taxon>Eukaryota</taxon>
        <taxon>Metazoa</taxon>
        <taxon>Cnidaria</taxon>
        <taxon>Anthozoa</taxon>
        <taxon>Hexacorallia</taxon>
        <taxon>Scleractinia</taxon>
        <taxon>Astrocoeniina</taxon>
        <taxon>Pocilloporidae</taxon>
        <taxon>Pocillopora</taxon>
    </lineage>
</organism>
<protein>
    <submittedName>
        <fullName evidence="2">Uncharacterized protein</fullName>
    </submittedName>
</protein>
<sequence>MGSEEAFLILKIGGVVSEKGFALKPSSQYHFQLQLQMFVSKLSLNILVVWTKKGVFAVDVPLNPSFMTKTCVPSLRYSTDENEDSSSLKSCSSQTISSAAQQP</sequence>
<comment type="caution">
    <text evidence="2">The sequence shown here is derived from an EMBL/GenBank/DDBJ whole genome shotgun (WGS) entry which is preliminary data.</text>
</comment>
<feature type="non-terminal residue" evidence="2">
    <location>
        <position position="103"/>
    </location>
</feature>
<evidence type="ECO:0000313" key="3">
    <source>
        <dbReference type="Proteomes" id="UP000275408"/>
    </source>
</evidence>
<feature type="region of interest" description="Disordered" evidence="1">
    <location>
        <begin position="79"/>
        <end position="103"/>
    </location>
</feature>
<evidence type="ECO:0000313" key="2">
    <source>
        <dbReference type="EMBL" id="RMX37108.1"/>
    </source>
</evidence>
<dbReference type="Gene3D" id="3.90.320.10">
    <property type="match status" value="1"/>
</dbReference>
<dbReference type="AlphaFoldDB" id="A0A3M6T726"/>
<reference evidence="2 3" key="1">
    <citation type="journal article" date="2018" name="Sci. Rep.">
        <title>Comparative analysis of the Pocillopora damicornis genome highlights role of immune system in coral evolution.</title>
        <authorList>
            <person name="Cunning R."/>
            <person name="Bay R.A."/>
            <person name="Gillette P."/>
            <person name="Baker A.C."/>
            <person name="Traylor-Knowles N."/>
        </authorList>
    </citation>
    <scope>NUCLEOTIDE SEQUENCE [LARGE SCALE GENOMIC DNA]</scope>
    <source>
        <strain evidence="2">RSMAS</strain>
        <tissue evidence="2">Whole animal</tissue>
    </source>
</reference>
<name>A0A3M6T726_POCDA</name>
<proteinExistence type="predicted"/>